<keyword evidence="6 11" id="KW-0812">Transmembrane</keyword>
<keyword evidence="9" id="KW-0902">Two-component regulatory system</keyword>
<dbReference type="PROSITE" id="PS50885">
    <property type="entry name" value="HAMP"/>
    <property type="match status" value="1"/>
</dbReference>
<comment type="subcellular location">
    <subcellularLocation>
        <location evidence="2">Membrane</location>
        <topology evidence="2">Multi-pass membrane protein</topology>
    </subcellularLocation>
</comment>
<dbReference type="InterPro" id="IPR004358">
    <property type="entry name" value="Sig_transdc_His_kin-like_C"/>
</dbReference>
<keyword evidence="15" id="KW-1185">Reference proteome</keyword>
<evidence type="ECO:0000256" key="2">
    <source>
        <dbReference type="ARBA" id="ARBA00004141"/>
    </source>
</evidence>
<evidence type="ECO:0000256" key="4">
    <source>
        <dbReference type="ARBA" id="ARBA00022553"/>
    </source>
</evidence>
<evidence type="ECO:0000256" key="3">
    <source>
        <dbReference type="ARBA" id="ARBA00012438"/>
    </source>
</evidence>
<organism evidence="14 15">
    <name type="scientific">Caballeronia glathei</name>
    <dbReference type="NCBI Taxonomy" id="60547"/>
    <lineage>
        <taxon>Bacteria</taxon>
        <taxon>Pseudomonadati</taxon>
        <taxon>Pseudomonadota</taxon>
        <taxon>Betaproteobacteria</taxon>
        <taxon>Burkholderiales</taxon>
        <taxon>Burkholderiaceae</taxon>
        <taxon>Caballeronia</taxon>
    </lineage>
</organism>
<keyword evidence="10 11" id="KW-0472">Membrane</keyword>
<dbReference type="Proteomes" id="UP000027466">
    <property type="component" value="Unassembled WGS sequence"/>
</dbReference>
<evidence type="ECO:0000256" key="1">
    <source>
        <dbReference type="ARBA" id="ARBA00000085"/>
    </source>
</evidence>
<dbReference type="EMBL" id="JFHC01000019">
    <property type="protein sequence ID" value="KDR42209.1"/>
    <property type="molecule type" value="Genomic_DNA"/>
</dbReference>
<evidence type="ECO:0000256" key="10">
    <source>
        <dbReference type="ARBA" id="ARBA00023136"/>
    </source>
</evidence>
<dbReference type="Gene3D" id="1.10.287.130">
    <property type="match status" value="1"/>
</dbReference>
<sequence length="433" mass="47182">MTHSLQLKLSAWFAVLVAGIAMIAGIVAFETALHEANELQDGQLKQVAALVTHRSLPVMELAALENVPGADRESKLIVQSLSERTPLALAINLPDGIQNATVEGMSWRIFVKTLDGDTRVVVGQPTLGRDEIARNSALATTMPLVILVPVLLLVLGFVVRRMFRPLTTLARDLDTRTDNDFSELSGAALPTEIVPFVVAINRLLARVAQSVALQRRFVADAAHELRSPVTALSLQAERLAASEMSSQARDRLGSLRRGLARTRALLDQLLTLARVQDQGNAQWMDVSMQRVFRQVLEELMPLAEAKRIDLGVVSEVDALVRVPEMDLRILIRNLVDNAVRYTPAGGRIDLAVRETGERVQVQLDDTGPGIPWDERERVFDPFYRVLGSDEEGSGLGLSIVGTIAARIGATVELGDALPHGLRVSVTFAAASQR</sequence>
<dbReference type="RefSeq" id="WP_035934573.1">
    <property type="nucleotide sequence ID" value="NZ_CADFFX010000010.1"/>
</dbReference>
<reference evidence="14 15" key="1">
    <citation type="submission" date="2014-03" db="EMBL/GenBank/DDBJ databases">
        <title>Draft Genome Sequences of Four Burkholderia Strains.</title>
        <authorList>
            <person name="Liu X.Y."/>
            <person name="Li C.X."/>
            <person name="Xu J.H."/>
        </authorList>
    </citation>
    <scope>NUCLEOTIDE SEQUENCE [LARGE SCALE GENOMIC DNA]</scope>
    <source>
        <strain evidence="14 15">DSM 50014</strain>
    </source>
</reference>
<evidence type="ECO:0000256" key="11">
    <source>
        <dbReference type="SAM" id="Phobius"/>
    </source>
</evidence>
<dbReference type="PROSITE" id="PS50109">
    <property type="entry name" value="HIS_KIN"/>
    <property type="match status" value="1"/>
</dbReference>
<dbReference type="Gene3D" id="3.30.565.10">
    <property type="entry name" value="Histidine kinase-like ATPase, C-terminal domain"/>
    <property type="match status" value="1"/>
</dbReference>
<gene>
    <name evidence="14" type="ORF">BG61_11275</name>
</gene>
<dbReference type="InterPro" id="IPR036097">
    <property type="entry name" value="HisK_dim/P_sf"/>
</dbReference>
<comment type="caution">
    <text evidence="14">The sequence shown here is derived from an EMBL/GenBank/DDBJ whole genome shotgun (WGS) entry which is preliminary data.</text>
</comment>
<evidence type="ECO:0000256" key="5">
    <source>
        <dbReference type="ARBA" id="ARBA00022679"/>
    </source>
</evidence>
<dbReference type="SMART" id="SM00387">
    <property type="entry name" value="HATPase_c"/>
    <property type="match status" value="1"/>
</dbReference>
<keyword evidence="4" id="KW-0597">Phosphoprotein</keyword>
<dbReference type="PANTHER" id="PTHR45436">
    <property type="entry name" value="SENSOR HISTIDINE KINASE YKOH"/>
    <property type="match status" value="1"/>
</dbReference>
<dbReference type="InterPro" id="IPR003594">
    <property type="entry name" value="HATPase_dom"/>
</dbReference>
<dbReference type="SUPFAM" id="SSF55874">
    <property type="entry name" value="ATPase domain of HSP90 chaperone/DNA topoisomerase II/histidine kinase"/>
    <property type="match status" value="1"/>
</dbReference>
<dbReference type="InterPro" id="IPR003660">
    <property type="entry name" value="HAMP_dom"/>
</dbReference>
<dbReference type="GO" id="GO:0000155">
    <property type="term" value="F:phosphorelay sensor kinase activity"/>
    <property type="evidence" value="ECO:0007669"/>
    <property type="project" value="InterPro"/>
</dbReference>
<accession>A0A069PQT3</accession>
<feature type="domain" description="HAMP" evidence="13">
    <location>
        <begin position="160"/>
        <end position="212"/>
    </location>
</feature>
<dbReference type="EC" id="2.7.13.3" evidence="3"/>
<dbReference type="InterPro" id="IPR050428">
    <property type="entry name" value="TCS_sensor_his_kinase"/>
</dbReference>
<dbReference type="STRING" id="60547.GCA_000751215_04046"/>
<feature type="transmembrane region" description="Helical" evidence="11">
    <location>
        <begin position="12"/>
        <end position="29"/>
    </location>
</feature>
<proteinExistence type="predicted"/>
<dbReference type="InterPro" id="IPR036890">
    <property type="entry name" value="HATPase_C_sf"/>
</dbReference>
<evidence type="ECO:0000259" key="13">
    <source>
        <dbReference type="PROSITE" id="PS50885"/>
    </source>
</evidence>
<feature type="domain" description="Histidine kinase" evidence="12">
    <location>
        <begin position="220"/>
        <end position="431"/>
    </location>
</feature>
<name>A0A069PQT3_9BURK</name>
<evidence type="ECO:0000256" key="7">
    <source>
        <dbReference type="ARBA" id="ARBA00022777"/>
    </source>
</evidence>
<dbReference type="CDD" id="cd00075">
    <property type="entry name" value="HATPase"/>
    <property type="match status" value="1"/>
</dbReference>
<dbReference type="PANTHER" id="PTHR45436:SF15">
    <property type="entry name" value="SENSOR HISTIDINE KINASE CUSS"/>
    <property type="match status" value="1"/>
</dbReference>
<keyword evidence="8 11" id="KW-1133">Transmembrane helix</keyword>
<keyword evidence="7 14" id="KW-0418">Kinase</keyword>
<evidence type="ECO:0000256" key="9">
    <source>
        <dbReference type="ARBA" id="ARBA00023012"/>
    </source>
</evidence>
<dbReference type="SUPFAM" id="SSF47384">
    <property type="entry name" value="Homodimeric domain of signal transducing histidine kinase"/>
    <property type="match status" value="1"/>
</dbReference>
<protein>
    <recommendedName>
        <fullName evidence="3">histidine kinase</fullName>
        <ecNumber evidence="3">2.7.13.3</ecNumber>
    </recommendedName>
</protein>
<dbReference type="InterPro" id="IPR003661">
    <property type="entry name" value="HisK_dim/P_dom"/>
</dbReference>
<keyword evidence="5" id="KW-0808">Transferase</keyword>
<dbReference type="AlphaFoldDB" id="A0A069PQT3"/>
<feature type="transmembrane region" description="Helical" evidence="11">
    <location>
        <begin position="137"/>
        <end position="159"/>
    </location>
</feature>
<evidence type="ECO:0000256" key="8">
    <source>
        <dbReference type="ARBA" id="ARBA00022989"/>
    </source>
</evidence>
<evidence type="ECO:0000313" key="14">
    <source>
        <dbReference type="EMBL" id="KDR42209.1"/>
    </source>
</evidence>
<comment type="catalytic activity">
    <reaction evidence="1">
        <text>ATP + protein L-histidine = ADP + protein N-phospho-L-histidine.</text>
        <dbReference type="EC" id="2.7.13.3"/>
    </reaction>
</comment>
<dbReference type="InterPro" id="IPR005467">
    <property type="entry name" value="His_kinase_dom"/>
</dbReference>
<dbReference type="Pfam" id="PF00512">
    <property type="entry name" value="HisKA"/>
    <property type="match status" value="1"/>
</dbReference>
<evidence type="ECO:0000256" key="6">
    <source>
        <dbReference type="ARBA" id="ARBA00022692"/>
    </source>
</evidence>
<dbReference type="SMART" id="SM00388">
    <property type="entry name" value="HisKA"/>
    <property type="match status" value="1"/>
</dbReference>
<evidence type="ECO:0000313" key="15">
    <source>
        <dbReference type="Proteomes" id="UP000027466"/>
    </source>
</evidence>
<dbReference type="Pfam" id="PF02518">
    <property type="entry name" value="HATPase_c"/>
    <property type="match status" value="1"/>
</dbReference>
<dbReference type="CDD" id="cd00082">
    <property type="entry name" value="HisKA"/>
    <property type="match status" value="1"/>
</dbReference>
<evidence type="ECO:0000259" key="12">
    <source>
        <dbReference type="PROSITE" id="PS50109"/>
    </source>
</evidence>
<dbReference type="GO" id="GO:0005886">
    <property type="term" value="C:plasma membrane"/>
    <property type="evidence" value="ECO:0007669"/>
    <property type="project" value="TreeGrafter"/>
</dbReference>
<dbReference type="PRINTS" id="PR00344">
    <property type="entry name" value="BCTRLSENSOR"/>
</dbReference>